<feature type="binding site" evidence="9">
    <location>
        <position position="81"/>
    </location>
    <ligand>
        <name>a divalent metal cation</name>
        <dbReference type="ChEBI" id="CHEBI:60240"/>
    </ligand>
</feature>
<dbReference type="Gene3D" id="3.30.420.10">
    <property type="entry name" value="Ribonuclease H-like superfamily/Ribonuclease H"/>
    <property type="match status" value="1"/>
</dbReference>
<dbReference type="Proteomes" id="UP000732298">
    <property type="component" value="Unassembled WGS sequence"/>
</dbReference>
<comment type="function">
    <text evidence="2 10">Endonuclease that specifically degrades the RNA of RNA-DNA hybrids.</text>
</comment>
<dbReference type="PANTHER" id="PTHR10954:SF23">
    <property type="entry name" value="RIBONUCLEASE"/>
    <property type="match status" value="1"/>
</dbReference>
<comment type="cofactor">
    <cofactor evidence="9">
        <name>Mn(2+)</name>
        <dbReference type="ChEBI" id="CHEBI:29035"/>
    </cofactor>
    <cofactor evidence="9">
        <name>Mg(2+)</name>
        <dbReference type="ChEBI" id="CHEBI:18420"/>
    </cofactor>
    <text evidence="9">Manganese or magnesium. Binds 1 divalent metal ion per monomer in the absence of substrate. May bind a second metal ion after substrate binding.</text>
</comment>
<dbReference type="GO" id="GO:0003723">
    <property type="term" value="F:RNA binding"/>
    <property type="evidence" value="ECO:0007669"/>
    <property type="project" value="UniProtKB-UniRule"/>
</dbReference>
<comment type="subcellular location">
    <subcellularLocation>
        <location evidence="3">Cytoplasm</location>
    </subcellularLocation>
</comment>
<dbReference type="EC" id="3.1.26.4" evidence="10"/>
<feature type="compositionally biased region" description="Basic and acidic residues" evidence="11">
    <location>
        <begin position="213"/>
        <end position="232"/>
    </location>
</feature>
<feature type="domain" description="RNase H type-2" evidence="12">
    <location>
        <begin position="74"/>
        <end position="232"/>
    </location>
</feature>
<gene>
    <name evidence="13" type="ORF">HY544_01090</name>
</gene>
<comment type="similarity">
    <text evidence="10">Belongs to the RNase HII family.</text>
</comment>
<dbReference type="PROSITE" id="PS51975">
    <property type="entry name" value="RNASE_H_2"/>
    <property type="match status" value="1"/>
</dbReference>
<evidence type="ECO:0000256" key="6">
    <source>
        <dbReference type="ARBA" id="ARBA00022723"/>
    </source>
</evidence>
<dbReference type="InterPro" id="IPR024567">
    <property type="entry name" value="RNase_HII/HIII_dom"/>
</dbReference>
<dbReference type="PANTHER" id="PTHR10954">
    <property type="entry name" value="RIBONUCLEASE H2 SUBUNIT A"/>
    <property type="match status" value="1"/>
</dbReference>
<dbReference type="InterPro" id="IPR012337">
    <property type="entry name" value="RNaseH-like_sf"/>
</dbReference>
<dbReference type="Gene3D" id="3.30.310.10">
    <property type="entry name" value="TATA-Binding Protein"/>
    <property type="match status" value="1"/>
</dbReference>
<dbReference type="InterPro" id="IPR036397">
    <property type="entry name" value="RNaseH_sf"/>
</dbReference>
<comment type="catalytic activity">
    <reaction evidence="1 9 10">
        <text>Endonucleolytic cleavage to 5'-phosphomonoester.</text>
        <dbReference type="EC" id="3.1.26.4"/>
    </reaction>
</comment>
<evidence type="ECO:0000313" key="14">
    <source>
        <dbReference type="Proteomes" id="UP000732298"/>
    </source>
</evidence>
<keyword evidence="5 9" id="KW-0540">Nuclease</keyword>
<dbReference type="Pfam" id="PF01351">
    <property type="entry name" value="RNase_HII"/>
    <property type="match status" value="1"/>
</dbReference>
<dbReference type="EMBL" id="JACQPB010000015">
    <property type="protein sequence ID" value="MBI4210087.1"/>
    <property type="molecule type" value="Genomic_DNA"/>
</dbReference>
<dbReference type="GO" id="GO:0046872">
    <property type="term" value="F:metal ion binding"/>
    <property type="evidence" value="ECO:0007669"/>
    <property type="project" value="UniProtKB-KW"/>
</dbReference>
<evidence type="ECO:0000256" key="3">
    <source>
        <dbReference type="ARBA" id="ARBA00004496"/>
    </source>
</evidence>
<dbReference type="GO" id="GO:0004523">
    <property type="term" value="F:RNA-DNA hybrid ribonuclease activity"/>
    <property type="evidence" value="ECO:0007669"/>
    <property type="project" value="UniProtKB-UniRule"/>
</dbReference>
<dbReference type="GO" id="GO:0043137">
    <property type="term" value="P:DNA replication, removal of RNA primer"/>
    <property type="evidence" value="ECO:0007669"/>
    <property type="project" value="TreeGrafter"/>
</dbReference>
<reference evidence="13" key="1">
    <citation type="submission" date="2020-07" db="EMBL/GenBank/DDBJ databases">
        <title>Huge and variable diversity of episymbiotic CPR bacteria and DPANN archaea in groundwater ecosystems.</title>
        <authorList>
            <person name="He C.Y."/>
            <person name="Keren R."/>
            <person name="Whittaker M."/>
            <person name="Farag I.F."/>
            <person name="Doudna J."/>
            <person name="Cate J.H.D."/>
            <person name="Banfield J.F."/>
        </authorList>
    </citation>
    <scope>NUCLEOTIDE SEQUENCE</scope>
    <source>
        <strain evidence="13">NC_groundwater_1296_Ag_S-0.2um_52_80</strain>
    </source>
</reference>
<dbReference type="GO" id="GO:0032299">
    <property type="term" value="C:ribonuclease H2 complex"/>
    <property type="evidence" value="ECO:0007669"/>
    <property type="project" value="TreeGrafter"/>
</dbReference>
<proteinExistence type="inferred from homology"/>
<dbReference type="AlphaFoldDB" id="A0A8T3YKG3"/>
<feature type="region of interest" description="Disordered" evidence="11">
    <location>
        <begin position="209"/>
        <end position="232"/>
    </location>
</feature>
<organism evidence="13 14">
    <name type="scientific">Candidatus Iainarchaeum sp</name>
    <dbReference type="NCBI Taxonomy" id="3101447"/>
    <lineage>
        <taxon>Archaea</taxon>
        <taxon>Candidatus Iainarchaeota</taxon>
        <taxon>Candidatus Iainarchaeia</taxon>
        <taxon>Candidatus Iainarchaeales</taxon>
        <taxon>Candidatus Iainarchaeaceae</taxon>
        <taxon>Candidatus Iainarchaeum</taxon>
    </lineage>
</organism>
<feature type="binding site" evidence="9">
    <location>
        <position position="80"/>
    </location>
    <ligand>
        <name>a divalent metal cation</name>
        <dbReference type="ChEBI" id="CHEBI:60240"/>
    </ligand>
</feature>
<keyword evidence="4" id="KW-0963">Cytoplasm</keyword>
<accession>A0A8T3YKG3</accession>
<keyword evidence="6 9" id="KW-0479">Metal-binding</keyword>
<evidence type="ECO:0000256" key="7">
    <source>
        <dbReference type="ARBA" id="ARBA00022759"/>
    </source>
</evidence>
<evidence type="ECO:0000256" key="9">
    <source>
        <dbReference type="PROSITE-ProRule" id="PRU01319"/>
    </source>
</evidence>
<dbReference type="SUPFAM" id="SSF53098">
    <property type="entry name" value="Ribonuclease H-like"/>
    <property type="match status" value="1"/>
</dbReference>
<sequence>MQETLNFGKSEKGKVKKVLDGYEQAATTSYFEEQRAKKDGCTITLYESGKLSIQGEKAGNVKAEILAALNLNPRLVIGIDETGRGERTGPMVITGVLADTNEVREVRDSKKTNDITAKEKIVSGRMLGSVSVVLNSALIDLARNNGKNLNEMEARAIEKIAEILSLYADAEIIADGAPLKVQNPKIKFLPKGDDLEPVIGAASVTAKHLRNNSADKGERKTWKKKADSKTGD</sequence>
<evidence type="ECO:0000256" key="2">
    <source>
        <dbReference type="ARBA" id="ARBA00004065"/>
    </source>
</evidence>
<feature type="binding site" evidence="9">
    <location>
        <position position="175"/>
    </location>
    <ligand>
        <name>a divalent metal cation</name>
        <dbReference type="ChEBI" id="CHEBI:60240"/>
    </ligand>
</feature>
<dbReference type="InterPro" id="IPR012295">
    <property type="entry name" value="TBP_dom_sf"/>
</dbReference>
<dbReference type="GO" id="GO:0005737">
    <property type="term" value="C:cytoplasm"/>
    <property type="evidence" value="ECO:0007669"/>
    <property type="project" value="UniProtKB-SubCell"/>
</dbReference>
<dbReference type="GO" id="GO:0006298">
    <property type="term" value="P:mismatch repair"/>
    <property type="evidence" value="ECO:0007669"/>
    <property type="project" value="TreeGrafter"/>
</dbReference>
<evidence type="ECO:0000256" key="1">
    <source>
        <dbReference type="ARBA" id="ARBA00000077"/>
    </source>
</evidence>
<evidence type="ECO:0000313" key="13">
    <source>
        <dbReference type="EMBL" id="MBI4210087.1"/>
    </source>
</evidence>
<evidence type="ECO:0000256" key="8">
    <source>
        <dbReference type="ARBA" id="ARBA00022801"/>
    </source>
</evidence>
<evidence type="ECO:0000256" key="10">
    <source>
        <dbReference type="RuleBase" id="RU003515"/>
    </source>
</evidence>
<keyword evidence="7 9" id="KW-0255">Endonuclease</keyword>
<keyword evidence="8 9" id="KW-0378">Hydrolase</keyword>
<evidence type="ECO:0000259" key="12">
    <source>
        <dbReference type="PROSITE" id="PS51975"/>
    </source>
</evidence>
<name>A0A8T3YKG3_9ARCH</name>
<dbReference type="InterPro" id="IPR001352">
    <property type="entry name" value="RNase_HII/HIII"/>
</dbReference>
<evidence type="ECO:0000256" key="4">
    <source>
        <dbReference type="ARBA" id="ARBA00022490"/>
    </source>
</evidence>
<comment type="caution">
    <text evidence="13">The sequence shown here is derived from an EMBL/GenBank/DDBJ whole genome shotgun (WGS) entry which is preliminary data.</text>
</comment>
<evidence type="ECO:0000256" key="11">
    <source>
        <dbReference type="SAM" id="MobiDB-lite"/>
    </source>
</evidence>
<evidence type="ECO:0000256" key="5">
    <source>
        <dbReference type="ARBA" id="ARBA00022722"/>
    </source>
</evidence>
<protein>
    <recommendedName>
        <fullName evidence="10">Ribonuclease</fullName>
        <ecNumber evidence="10">3.1.26.4</ecNumber>
    </recommendedName>
</protein>